<dbReference type="AlphaFoldDB" id="A0A1M2V2C3"/>
<gene>
    <name evidence="2" type="ORF">TRAPUB_7791</name>
</gene>
<dbReference type="Gene3D" id="2.120.10.30">
    <property type="entry name" value="TolB, C-terminal domain"/>
    <property type="match status" value="1"/>
</dbReference>
<dbReference type="OrthoDB" id="7776143at2759"/>
<sequence>MLNAGVPGGPKLIGFDLNGTNVVTITFPATVVAANSSPNDVRFDLRGEGFACITDDSPQRPGIVVVNLSSGQSRRHLDNHPSAVSPESGFIPFHNGAPTYLHPPIAPNAITFFNQVVPHPDVVLEGLAVGDKPQRKYPGPAVQDQGGTGSHADGLEPDDQRFIYLGAPGKPG</sequence>
<dbReference type="EMBL" id="MNAD01001723">
    <property type="protein sequence ID" value="OJT01735.1"/>
    <property type="molecule type" value="Genomic_DNA"/>
</dbReference>
<evidence type="ECO:0000313" key="3">
    <source>
        <dbReference type="Proteomes" id="UP000184267"/>
    </source>
</evidence>
<reference evidence="2 3" key="1">
    <citation type="submission" date="2016-10" db="EMBL/GenBank/DDBJ databases">
        <title>Genome sequence of the basidiomycete white-rot fungus Trametes pubescens.</title>
        <authorList>
            <person name="Makela M.R."/>
            <person name="Granchi Z."/>
            <person name="Peng M."/>
            <person name="De Vries R.P."/>
            <person name="Grigoriev I."/>
            <person name="Riley R."/>
            <person name="Hilden K."/>
        </authorList>
    </citation>
    <scope>NUCLEOTIDE SEQUENCE [LARGE SCALE GENOMIC DNA]</scope>
    <source>
        <strain evidence="2 3">FBCC735</strain>
    </source>
</reference>
<dbReference type="STRING" id="154538.A0A1M2V2C3"/>
<proteinExistence type="predicted"/>
<dbReference type="SUPFAM" id="SSF82171">
    <property type="entry name" value="DPP6 N-terminal domain-like"/>
    <property type="match status" value="1"/>
</dbReference>
<comment type="caution">
    <text evidence="2">The sequence shown here is derived from an EMBL/GenBank/DDBJ whole genome shotgun (WGS) entry which is preliminary data.</text>
</comment>
<evidence type="ECO:0000256" key="1">
    <source>
        <dbReference type="SAM" id="MobiDB-lite"/>
    </source>
</evidence>
<keyword evidence="3" id="KW-1185">Reference proteome</keyword>
<protein>
    <submittedName>
        <fullName evidence="2">Uncharacterized protein</fullName>
    </submittedName>
</protein>
<organism evidence="2 3">
    <name type="scientific">Trametes pubescens</name>
    <name type="common">White-rot fungus</name>
    <dbReference type="NCBI Taxonomy" id="154538"/>
    <lineage>
        <taxon>Eukaryota</taxon>
        <taxon>Fungi</taxon>
        <taxon>Dikarya</taxon>
        <taxon>Basidiomycota</taxon>
        <taxon>Agaricomycotina</taxon>
        <taxon>Agaricomycetes</taxon>
        <taxon>Polyporales</taxon>
        <taxon>Polyporaceae</taxon>
        <taxon>Trametes</taxon>
    </lineage>
</organism>
<evidence type="ECO:0000313" key="2">
    <source>
        <dbReference type="EMBL" id="OJT01735.1"/>
    </source>
</evidence>
<accession>A0A1M2V2C3</accession>
<name>A0A1M2V2C3_TRAPU</name>
<feature type="region of interest" description="Disordered" evidence="1">
    <location>
        <begin position="131"/>
        <end position="172"/>
    </location>
</feature>
<dbReference type="InterPro" id="IPR011042">
    <property type="entry name" value="6-blade_b-propeller_TolB-like"/>
</dbReference>
<dbReference type="Proteomes" id="UP000184267">
    <property type="component" value="Unassembled WGS sequence"/>
</dbReference>